<dbReference type="Proteomes" id="UP000005744">
    <property type="component" value="Unassembled WGS sequence"/>
</dbReference>
<protein>
    <submittedName>
        <fullName evidence="3">Replication protein</fullName>
    </submittedName>
</protein>
<dbReference type="AlphaFoldDB" id="I3CFG3"/>
<dbReference type="EMBL" id="JH600070">
    <property type="protein sequence ID" value="EIJ42356.1"/>
    <property type="molecule type" value="Genomic_DNA"/>
</dbReference>
<proteinExistence type="inferred from homology"/>
<dbReference type="GO" id="GO:0003677">
    <property type="term" value="F:DNA binding"/>
    <property type="evidence" value="ECO:0007669"/>
    <property type="project" value="InterPro"/>
</dbReference>
<dbReference type="HOGENOM" id="CLU_050196_0_0_6"/>
<dbReference type="STRING" id="395493.BegalDRAFT_1468"/>
<evidence type="ECO:0000313" key="4">
    <source>
        <dbReference type="Proteomes" id="UP000005744"/>
    </source>
</evidence>
<evidence type="ECO:0000256" key="1">
    <source>
        <dbReference type="ARBA" id="ARBA00008909"/>
    </source>
</evidence>
<name>I3CFG3_9GAMM</name>
<sequence length="383" mass="44315">MKINTPSQDKYQHRSGLFRLQSTVAKLLPDARVAKCLRKFSQFPNKKRQLKDSFAKIYKSDQHQHTFLAGLEVCGSIWVCPVCAAKVSERRKEELERITTEHRRQGGELVMITRTVPHEYAHDLKTFLTTFLEAESILKKDRQYKKIVEKVGLIGTVRVLEVTYGTNGWHVHTHELWFIEKAHPALYGRISGLCYDPDIDKYIGYSKQGLFNLWTQATKKAGFNLSPSPYAFGIHNGDYVSAYLAKWGKQTDWTASAELTKSHIKTNQYAQDKGQTPFDLIRNYQQGDKQAGEKFKEFAQVFKGRHQLQYSHGLKKRFALPEKTDLQLAQETTARAEFVGGLNYHDWLLILKHDLRAKLLDLASHNWQAVANYLFNLRRYNYV</sequence>
<gene>
    <name evidence="3" type="ORF">BegalDRAFT_1468</name>
</gene>
<dbReference type="OrthoDB" id="8566616at2"/>
<evidence type="ECO:0000256" key="2">
    <source>
        <dbReference type="ARBA" id="ARBA00022705"/>
    </source>
</evidence>
<organism evidence="3 4">
    <name type="scientific">Beggiatoa alba B18LD</name>
    <dbReference type="NCBI Taxonomy" id="395493"/>
    <lineage>
        <taxon>Bacteria</taxon>
        <taxon>Pseudomonadati</taxon>
        <taxon>Pseudomonadota</taxon>
        <taxon>Gammaproteobacteria</taxon>
        <taxon>Thiotrichales</taxon>
        <taxon>Thiotrichaceae</taxon>
        <taxon>Beggiatoa</taxon>
    </lineage>
</organism>
<dbReference type="RefSeq" id="WP_002685211.1">
    <property type="nucleotide sequence ID" value="NZ_JH600070.1"/>
</dbReference>
<keyword evidence="2" id="KW-0235">DNA replication</keyword>
<dbReference type="InterPro" id="IPR000989">
    <property type="entry name" value="Rep"/>
</dbReference>
<dbReference type="GO" id="GO:0006260">
    <property type="term" value="P:DNA replication"/>
    <property type="evidence" value="ECO:0007669"/>
    <property type="project" value="UniProtKB-KW"/>
</dbReference>
<dbReference type="eggNOG" id="ENOG5032TNH">
    <property type="taxonomic scope" value="Bacteria"/>
</dbReference>
<reference evidence="3 4" key="1">
    <citation type="submission" date="2011-11" db="EMBL/GenBank/DDBJ databases">
        <title>Improved High-Quality Draft sequence of Beggiatoa alba B18lD.</title>
        <authorList>
            <consortium name="US DOE Joint Genome Institute"/>
            <person name="Lucas S."/>
            <person name="Han J."/>
            <person name="Lapidus A."/>
            <person name="Cheng J.-F."/>
            <person name="Goodwin L."/>
            <person name="Pitluck S."/>
            <person name="Peters L."/>
            <person name="Mikhailova N."/>
            <person name="Held B."/>
            <person name="Detter J.C."/>
            <person name="Han C."/>
            <person name="Tapia R."/>
            <person name="Land M."/>
            <person name="Hauser L."/>
            <person name="Kyrpides N."/>
            <person name="Ivanova N."/>
            <person name="Pagani I."/>
            <person name="Samuel K."/>
            <person name="Teske A."/>
            <person name="Mueller J."/>
            <person name="Woyke T."/>
        </authorList>
    </citation>
    <scope>NUCLEOTIDE SEQUENCE [LARGE SCALE GENOMIC DNA]</scope>
    <source>
        <strain evidence="3 4">B18LD</strain>
    </source>
</reference>
<comment type="similarity">
    <text evidence="1">Belongs to the Gram-positive plasmids replication protein type 1 family.</text>
</comment>
<accession>I3CFG3</accession>
<dbReference type="Pfam" id="PF01446">
    <property type="entry name" value="Rep_1"/>
    <property type="match status" value="1"/>
</dbReference>
<keyword evidence="4" id="KW-1185">Reference proteome</keyword>
<evidence type="ECO:0000313" key="3">
    <source>
        <dbReference type="EMBL" id="EIJ42356.1"/>
    </source>
</evidence>